<dbReference type="PROSITE" id="PS51718">
    <property type="entry name" value="G_DYNAMIN_2"/>
    <property type="match status" value="1"/>
</dbReference>
<dbReference type="Gene3D" id="3.40.50.300">
    <property type="entry name" value="P-loop containing nucleotide triphosphate hydrolases"/>
    <property type="match status" value="1"/>
</dbReference>
<comment type="subcellular location">
    <subcellularLocation>
        <location evidence="1">Membrane</location>
    </subcellularLocation>
</comment>
<dbReference type="InterPro" id="IPR030381">
    <property type="entry name" value="G_DYNAMIN_dom"/>
</dbReference>
<keyword evidence="4" id="KW-0175">Coiled coil</keyword>
<dbReference type="EMBL" id="CADEAL010004159">
    <property type="protein sequence ID" value="CAB1453149.1"/>
    <property type="molecule type" value="Genomic_DNA"/>
</dbReference>
<protein>
    <recommendedName>
        <fullName evidence="7">Dynamin-type G domain-containing protein</fullName>
    </recommendedName>
</protein>
<dbReference type="Proteomes" id="UP001153269">
    <property type="component" value="Unassembled WGS sequence"/>
</dbReference>
<sequence>MSSWDVHVEVDLVEERARSQSAGLFNTGQPLVSHWSATGQPLVSPGVMDDEDPSPLRRFVEAKRSITSIFDQLLDFVKDGSTFVDEAWRGDDLGPVALEEQNLELLSCVSKLWTIREVLLRRHMKVAFFGRTSNGKSTVINALLRDRVLPSGLGHTTNCFLSVEGTDGDEAYLHPEASTERRSLTVRPLIQ</sequence>
<evidence type="ECO:0000256" key="2">
    <source>
        <dbReference type="ARBA" id="ARBA00022741"/>
    </source>
</evidence>
<evidence type="ECO:0000256" key="5">
    <source>
        <dbReference type="ARBA" id="ARBA00023134"/>
    </source>
</evidence>
<evidence type="ECO:0000313" key="9">
    <source>
        <dbReference type="Proteomes" id="UP001153269"/>
    </source>
</evidence>
<gene>
    <name evidence="8" type="ORF">PLEPLA_LOCUS40899</name>
</gene>
<dbReference type="GO" id="GO:0003924">
    <property type="term" value="F:GTPase activity"/>
    <property type="evidence" value="ECO:0007669"/>
    <property type="project" value="InterPro"/>
</dbReference>
<accession>A0A9N7Z928</accession>
<feature type="domain" description="Dynamin-type G" evidence="7">
    <location>
        <begin position="120"/>
        <end position="191"/>
    </location>
</feature>
<dbReference type="GO" id="GO:0005525">
    <property type="term" value="F:GTP binding"/>
    <property type="evidence" value="ECO:0007669"/>
    <property type="project" value="UniProtKB-KW"/>
</dbReference>
<evidence type="ECO:0000313" key="8">
    <source>
        <dbReference type="EMBL" id="CAB1453149.1"/>
    </source>
</evidence>
<organism evidence="8 9">
    <name type="scientific">Pleuronectes platessa</name>
    <name type="common">European plaice</name>
    <dbReference type="NCBI Taxonomy" id="8262"/>
    <lineage>
        <taxon>Eukaryota</taxon>
        <taxon>Metazoa</taxon>
        <taxon>Chordata</taxon>
        <taxon>Craniata</taxon>
        <taxon>Vertebrata</taxon>
        <taxon>Euteleostomi</taxon>
        <taxon>Actinopterygii</taxon>
        <taxon>Neopterygii</taxon>
        <taxon>Teleostei</taxon>
        <taxon>Neoteleostei</taxon>
        <taxon>Acanthomorphata</taxon>
        <taxon>Carangaria</taxon>
        <taxon>Pleuronectiformes</taxon>
        <taxon>Pleuronectoidei</taxon>
        <taxon>Pleuronectidae</taxon>
        <taxon>Pleuronectes</taxon>
    </lineage>
</organism>
<dbReference type="PANTHER" id="PTHR10465">
    <property type="entry name" value="TRANSMEMBRANE GTPASE FZO1"/>
    <property type="match status" value="1"/>
</dbReference>
<reference evidence="8" key="1">
    <citation type="submission" date="2020-03" db="EMBL/GenBank/DDBJ databases">
        <authorList>
            <person name="Weist P."/>
        </authorList>
    </citation>
    <scope>NUCLEOTIDE SEQUENCE</scope>
</reference>
<dbReference type="SUPFAM" id="SSF52540">
    <property type="entry name" value="P-loop containing nucleoside triphosphate hydrolases"/>
    <property type="match status" value="1"/>
</dbReference>
<evidence type="ECO:0000256" key="1">
    <source>
        <dbReference type="ARBA" id="ARBA00004370"/>
    </source>
</evidence>
<evidence type="ECO:0000256" key="6">
    <source>
        <dbReference type="ARBA" id="ARBA00023136"/>
    </source>
</evidence>
<proteinExistence type="predicted"/>
<dbReference type="Pfam" id="PF00350">
    <property type="entry name" value="Dynamin_N"/>
    <property type="match status" value="1"/>
</dbReference>
<name>A0A9N7Z928_PLEPL</name>
<dbReference type="PANTHER" id="PTHR10465:SF2">
    <property type="entry name" value="MITOFUSIN-1"/>
    <property type="match status" value="1"/>
</dbReference>
<dbReference type="InterPro" id="IPR027417">
    <property type="entry name" value="P-loop_NTPase"/>
</dbReference>
<evidence type="ECO:0000256" key="3">
    <source>
        <dbReference type="ARBA" id="ARBA00022801"/>
    </source>
</evidence>
<keyword evidence="9" id="KW-1185">Reference proteome</keyword>
<evidence type="ECO:0000259" key="7">
    <source>
        <dbReference type="PROSITE" id="PS51718"/>
    </source>
</evidence>
<evidence type="ECO:0000256" key="4">
    <source>
        <dbReference type="ARBA" id="ARBA00023054"/>
    </source>
</evidence>
<dbReference type="InterPro" id="IPR045063">
    <property type="entry name" value="Dynamin_N"/>
</dbReference>
<keyword evidence="5" id="KW-0342">GTP-binding</keyword>
<keyword evidence="6" id="KW-0472">Membrane</keyword>
<keyword evidence="3" id="KW-0378">Hydrolase</keyword>
<keyword evidence="2" id="KW-0547">Nucleotide-binding</keyword>
<dbReference type="GO" id="GO:0005741">
    <property type="term" value="C:mitochondrial outer membrane"/>
    <property type="evidence" value="ECO:0007669"/>
    <property type="project" value="TreeGrafter"/>
</dbReference>
<dbReference type="GO" id="GO:0051646">
    <property type="term" value="P:mitochondrion localization"/>
    <property type="evidence" value="ECO:0007669"/>
    <property type="project" value="TreeGrafter"/>
</dbReference>
<comment type="caution">
    <text evidence="8">The sequence shown here is derived from an EMBL/GenBank/DDBJ whole genome shotgun (WGS) entry which is preliminary data.</text>
</comment>
<dbReference type="InterPro" id="IPR027094">
    <property type="entry name" value="Mitofusin_fam"/>
</dbReference>
<dbReference type="GO" id="GO:0008053">
    <property type="term" value="P:mitochondrial fusion"/>
    <property type="evidence" value="ECO:0007669"/>
    <property type="project" value="TreeGrafter"/>
</dbReference>
<dbReference type="AlphaFoldDB" id="A0A9N7Z928"/>